<dbReference type="Pfam" id="PF02466">
    <property type="entry name" value="Tim17"/>
    <property type="match status" value="1"/>
</dbReference>
<keyword evidence="8" id="KW-0811">Translocation</keyword>
<dbReference type="FunCoup" id="A0A2V0P1K4">
    <property type="interactions" value="1909"/>
</dbReference>
<dbReference type="InParanoid" id="A0A2V0P1K4"/>
<dbReference type="STRING" id="307507.A0A2V0P1K4"/>
<comment type="caution">
    <text evidence="12">The sequence shown here is derived from an EMBL/GenBank/DDBJ whole genome shotgun (WGS) entry which is preliminary data.</text>
</comment>
<organism evidence="12 13">
    <name type="scientific">Raphidocelis subcapitata</name>
    <dbReference type="NCBI Taxonomy" id="307507"/>
    <lineage>
        <taxon>Eukaryota</taxon>
        <taxon>Viridiplantae</taxon>
        <taxon>Chlorophyta</taxon>
        <taxon>core chlorophytes</taxon>
        <taxon>Chlorophyceae</taxon>
        <taxon>CS clade</taxon>
        <taxon>Sphaeropleales</taxon>
        <taxon>Selenastraceae</taxon>
        <taxon>Raphidocelis</taxon>
    </lineage>
</organism>
<keyword evidence="10" id="KW-0472">Membrane</keyword>
<dbReference type="OrthoDB" id="2261329at2759"/>
<keyword evidence="4" id="KW-0812">Transmembrane</keyword>
<evidence type="ECO:0000256" key="3">
    <source>
        <dbReference type="ARBA" id="ARBA00022448"/>
    </source>
</evidence>
<feature type="region of interest" description="Disordered" evidence="11">
    <location>
        <begin position="153"/>
        <end position="251"/>
    </location>
</feature>
<keyword evidence="3" id="KW-0813">Transport</keyword>
<keyword evidence="7" id="KW-1133">Transmembrane helix</keyword>
<keyword evidence="9" id="KW-0496">Mitochondrion</keyword>
<protein>
    <submittedName>
        <fullName evidence="12">Mitochondrial import inner membrane translocase subunit-like</fullName>
    </submittedName>
</protein>
<evidence type="ECO:0000256" key="10">
    <source>
        <dbReference type="ARBA" id="ARBA00023136"/>
    </source>
</evidence>
<keyword evidence="13" id="KW-1185">Reference proteome</keyword>
<accession>A0A2V0P1K4</accession>
<dbReference type="EMBL" id="BDRX01000041">
    <property type="protein sequence ID" value="GBF93449.1"/>
    <property type="molecule type" value="Genomic_DNA"/>
</dbReference>
<evidence type="ECO:0000256" key="1">
    <source>
        <dbReference type="ARBA" id="ARBA00004448"/>
    </source>
</evidence>
<evidence type="ECO:0000256" key="11">
    <source>
        <dbReference type="SAM" id="MobiDB-lite"/>
    </source>
</evidence>
<evidence type="ECO:0000256" key="4">
    <source>
        <dbReference type="ARBA" id="ARBA00022692"/>
    </source>
</evidence>
<comment type="subcellular location">
    <subcellularLocation>
        <location evidence="1">Mitochondrion inner membrane</location>
        <topology evidence="1">Multi-pass membrane protein</topology>
    </subcellularLocation>
</comment>
<dbReference type="PANTHER" id="PTHR10485">
    <property type="entry name" value="MITOCHONDRIAL IMPORT INNER MEMBRANE TRANSLOCASE SUBUNIT TIM-17"/>
    <property type="match status" value="1"/>
</dbReference>
<evidence type="ECO:0000256" key="7">
    <source>
        <dbReference type="ARBA" id="ARBA00022989"/>
    </source>
</evidence>
<evidence type="ECO:0000313" key="13">
    <source>
        <dbReference type="Proteomes" id="UP000247498"/>
    </source>
</evidence>
<sequence length="251" mass="25978">MAYAPPPPQQQQAVVEHGREPCPDRILDDIGGAFGMGALGGGLWHTYRGLKNSPKGYKIAGTLETLRRESPRIGGNFANWGLMFSVFDCSCMYIRQKEDPFNAIMAGALTGGFLQIRSGLKPAFRSAVFGGVLLAVIEGLGITLSKMMAAPPPGAPMQQPPGVPLGAPGMPPPLPPPLGAEQGAVMLGGDAAPGVGGGATGSESSSGGGWWSWLSGEDQNKVASPSSSQTQTFTEESGFAPPPMPDSFKSH</sequence>
<name>A0A2V0P1K4_9CHLO</name>
<evidence type="ECO:0000256" key="5">
    <source>
        <dbReference type="ARBA" id="ARBA00022792"/>
    </source>
</evidence>
<keyword evidence="5" id="KW-0999">Mitochondrion inner membrane</keyword>
<dbReference type="Proteomes" id="UP000247498">
    <property type="component" value="Unassembled WGS sequence"/>
</dbReference>
<evidence type="ECO:0000313" key="12">
    <source>
        <dbReference type="EMBL" id="GBF93449.1"/>
    </source>
</evidence>
<feature type="compositionally biased region" description="Low complexity" evidence="11">
    <location>
        <begin position="224"/>
        <end position="237"/>
    </location>
</feature>
<dbReference type="GO" id="GO:0005744">
    <property type="term" value="C:TIM23 mitochondrial import inner membrane translocase complex"/>
    <property type="evidence" value="ECO:0007669"/>
    <property type="project" value="TreeGrafter"/>
</dbReference>
<proteinExistence type="inferred from homology"/>
<evidence type="ECO:0000256" key="2">
    <source>
        <dbReference type="ARBA" id="ARBA00008444"/>
    </source>
</evidence>
<dbReference type="GO" id="GO:0030150">
    <property type="term" value="P:protein import into mitochondrial matrix"/>
    <property type="evidence" value="ECO:0007669"/>
    <property type="project" value="TreeGrafter"/>
</dbReference>
<gene>
    <name evidence="12" type="ORF">Rsub_06582</name>
</gene>
<dbReference type="AlphaFoldDB" id="A0A2V0P1K4"/>
<feature type="compositionally biased region" description="Pro residues" evidence="11">
    <location>
        <begin position="153"/>
        <end position="178"/>
    </location>
</feature>
<dbReference type="GO" id="GO:0008320">
    <property type="term" value="F:protein transmembrane transporter activity"/>
    <property type="evidence" value="ECO:0007669"/>
    <property type="project" value="TreeGrafter"/>
</dbReference>
<evidence type="ECO:0000256" key="6">
    <source>
        <dbReference type="ARBA" id="ARBA00022927"/>
    </source>
</evidence>
<feature type="compositionally biased region" description="Gly residues" evidence="11">
    <location>
        <begin position="194"/>
        <end position="210"/>
    </location>
</feature>
<evidence type="ECO:0000256" key="8">
    <source>
        <dbReference type="ARBA" id="ARBA00023010"/>
    </source>
</evidence>
<comment type="similarity">
    <text evidence="2">Belongs to the Tim17/Tim22/Tim23 family.</text>
</comment>
<dbReference type="PANTHER" id="PTHR10485:SF0">
    <property type="entry name" value="AT05822P-RELATED"/>
    <property type="match status" value="1"/>
</dbReference>
<evidence type="ECO:0000256" key="9">
    <source>
        <dbReference type="ARBA" id="ARBA00023128"/>
    </source>
</evidence>
<reference evidence="12 13" key="1">
    <citation type="journal article" date="2018" name="Sci. Rep.">
        <title>Raphidocelis subcapitata (=Pseudokirchneriella subcapitata) provides an insight into genome evolution and environmental adaptations in the Sphaeropleales.</title>
        <authorList>
            <person name="Suzuki S."/>
            <person name="Yamaguchi H."/>
            <person name="Nakajima N."/>
            <person name="Kawachi M."/>
        </authorList>
    </citation>
    <scope>NUCLEOTIDE SEQUENCE [LARGE SCALE GENOMIC DNA]</scope>
    <source>
        <strain evidence="12 13">NIES-35</strain>
    </source>
</reference>
<keyword evidence="6" id="KW-0653">Protein transport</keyword>